<dbReference type="GeneID" id="98404805"/>
<dbReference type="PROSITE" id="PS51257">
    <property type="entry name" value="PROKAR_LIPOPROTEIN"/>
    <property type="match status" value="1"/>
</dbReference>
<feature type="compositionally biased region" description="Gly residues" evidence="1">
    <location>
        <begin position="30"/>
        <end position="42"/>
    </location>
</feature>
<evidence type="ECO:0000256" key="1">
    <source>
        <dbReference type="SAM" id="MobiDB-lite"/>
    </source>
</evidence>
<dbReference type="Proteomes" id="UP000397656">
    <property type="component" value="Chromosome 2"/>
</dbReference>
<dbReference type="EMBL" id="CP062804">
    <property type="protein sequence ID" value="QOT81197.1"/>
    <property type="molecule type" value="Genomic_DNA"/>
</dbReference>
<proteinExistence type="predicted"/>
<reference evidence="2 3" key="1">
    <citation type="submission" date="2020-10" db="EMBL/GenBank/DDBJ databases">
        <title>Complete genome sequence of Cupriavidus basilensis CCUG 49340T.</title>
        <authorList>
            <person name="Salva-Serra F."/>
            <person name="Donoso R.A."/>
            <person name="Cho K.H."/>
            <person name="Yoo J.A."/>
            <person name="Lee K."/>
            <person name="Yoon S.-H."/>
            <person name="Perez-Pantoja D."/>
            <person name="Moore E.R.B."/>
        </authorList>
    </citation>
    <scope>NUCLEOTIDE SEQUENCE [LARGE SCALE GENOMIC DNA]</scope>
    <source>
        <strain evidence="3">CCUG 49340</strain>
    </source>
</reference>
<evidence type="ECO:0008006" key="4">
    <source>
        <dbReference type="Google" id="ProtNLM"/>
    </source>
</evidence>
<evidence type="ECO:0000313" key="2">
    <source>
        <dbReference type="EMBL" id="QOT81197.1"/>
    </source>
</evidence>
<dbReference type="RefSeq" id="WP_150984567.1">
    <property type="nucleotide sequence ID" value="NZ_CP062804.1"/>
</dbReference>
<sequence length="441" mass="44927">MKLEHLAKAWAAVAVSVVLGACGGDGGNDSGTGTGSGGGNGGAVTPSTPETPVTPGNPETPAMPQAVTYLGVISFGDTLAVTLDAPVAGQVRIRFSDSAFGLAGAVIGHYVKNGSVYTVSALEADSAEPPPAFVTALLGSVTASFTVSGTTLTGEISGLPKQLGDGKLSGQVTASSASTPVPPAEVAGTYTFLRGQSTYYTRSGNLQVQYGMGGQMRVGADGTVRMCQAGPYSDTCNMGLAGTLALADQTRYPGAYTLTLGGKVWGQVFPLRTNGVTSLYLDHLQLDTGGNRVTGTGVFRPAQTLTASQVAGQWVCRQPGVSYAAVTGIGIRAALDGSMQQETLTISGAGAVTSAGTGQVASLALNEANNLLGFSSPTTIPGTMYADWIVPAVPPNTITGLRTQVFMPLDENSMAYYAEVKSKPTDPVNWSFVVQGMCRKG</sequence>
<feature type="compositionally biased region" description="Low complexity" evidence="1">
    <location>
        <begin position="44"/>
        <end position="54"/>
    </location>
</feature>
<protein>
    <recommendedName>
        <fullName evidence="4">Lipoprotein</fullName>
    </recommendedName>
</protein>
<gene>
    <name evidence="2" type="ORF">F7R26_028050</name>
</gene>
<accession>A0A643FZI5</accession>
<feature type="region of interest" description="Disordered" evidence="1">
    <location>
        <begin position="30"/>
        <end position="62"/>
    </location>
</feature>
<name>A0A643FZI5_9BURK</name>
<organism evidence="2 3">
    <name type="scientific">Cupriavidus basilensis</name>
    <dbReference type="NCBI Taxonomy" id="68895"/>
    <lineage>
        <taxon>Bacteria</taxon>
        <taxon>Pseudomonadati</taxon>
        <taxon>Pseudomonadota</taxon>
        <taxon>Betaproteobacteria</taxon>
        <taxon>Burkholderiales</taxon>
        <taxon>Burkholderiaceae</taxon>
        <taxon>Cupriavidus</taxon>
    </lineage>
</organism>
<dbReference type="AlphaFoldDB" id="A0A643FZI5"/>
<evidence type="ECO:0000313" key="3">
    <source>
        <dbReference type="Proteomes" id="UP000397656"/>
    </source>
</evidence>